<dbReference type="PROSITE" id="PS51450">
    <property type="entry name" value="LRR"/>
    <property type="match status" value="2"/>
</dbReference>
<evidence type="ECO:0000313" key="3">
    <source>
        <dbReference type="Proteomes" id="UP001152320"/>
    </source>
</evidence>
<accession>A0A9Q1BDX1</accession>
<feature type="compositionally biased region" description="Polar residues" evidence="1">
    <location>
        <begin position="534"/>
        <end position="548"/>
    </location>
</feature>
<feature type="compositionally biased region" description="Polar residues" evidence="1">
    <location>
        <begin position="613"/>
        <end position="631"/>
    </location>
</feature>
<feature type="compositionally biased region" description="Basic and acidic residues" evidence="1">
    <location>
        <begin position="484"/>
        <end position="496"/>
    </location>
</feature>
<name>A0A9Q1BDX1_HOLLE</name>
<feature type="compositionally biased region" description="Acidic residues" evidence="1">
    <location>
        <begin position="333"/>
        <end position="342"/>
    </location>
</feature>
<dbReference type="EMBL" id="JAIZAY010000019">
    <property type="protein sequence ID" value="KAJ8024216.1"/>
    <property type="molecule type" value="Genomic_DNA"/>
</dbReference>
<dbReference type="Gene3D" id="3.80.10.10">
    <property type="entry name" value="Ribonuclease Inhibitor"/>
    <property type="match status" value="1"/>
</dbReference>
<evidence type="ECO:0000313" key="2">
    <source>
        <dbReference type="EMBL" id="KAJ8024216.1"/>
    </source>
</evidence>
<feature type="region of interest" description="Disordered" evidence="1">
    <location>
        <begin position="274"/>
        <end position="349"/>
    </location>
</feature>
<dbReference type="SUPFAM" id="SSF52058">
    <property type="entry name" value="L domain-like"/>
    <property type="match status" value="1"/>
</dbReference>
<keyword evidence="3" id="KW-1185">Reference proteome</keyword>
<feature type="compositionally biased region" description="Acidic residues" evidence="1">
    <location>
        <begin position="436"/>
        <end position="446"/>
    </location>
</feature>
<feature type="compositionally biased region" description="Basic and acidic residues" evidence="1">
    <location>
        <begin position="411"/>
        <end position="427"/>
    </location>
</feature>
<protein>
    <submittedName>
        <fullName evidence="2">Leucine-rich repeat-containing protein 56</fullName>
    </submittedName>
</protein>
<gene>
    <name evidence="2" type="ORF">HOLleu_36881</name>
</gene>
<reference evidence="2" key="1">
    <citation type="submission" date="2021-10" db="EMBL/GenBank/DDBJ databases">
        <title>Tropical sea cucumber genome reveals ecological adaptation and Cuvierian tubules defense mechanism.</title>
        <authorList>
            <person name="Chen T."/>
        </authorList>
    </citation>
    <scope>NUCLEOTIDE SEQUENCE</scope>
    <source>
        <strain evidence="2">Nanhai2018</strain>
        <tissue evidence="2">Muscle</tissue>
    </source>
</reference>
<dbReference type="InterPro" id="IPR001611">
    <property type="entry name" value="Leu-rich_rpt"/>
</dbReference>
<feature type="compositionally biased region" description="Low complexity" evidence="1">
    <location>
        <begin position="308"/>
        <end position="322"/>
    </location>
</feature>
<dbReference type="InterPro" id="IPR032675">
    <property type="entry name" value="LRR_dom_sf"/>
</dbReference>
<dbReference type="PANTHER" id="PTHR22708">
    <property type="entry name" value="LEUCINE-RICH REPEAT-CONTAINING PROTEIN 56"/>
    <property type="match status" value="1"/>
</dbReference>
<dbReference type="PANTHER" id="PTHR22708:SF0">
    <property type="entry name" value="LEUCINE-RICH REPEAT-CONTAINING PROTEIN 56"/>
    <property type="match status" value="1"/>
</dbReference>
<dbReference type="AlphaFoldDB" id="A0A9Q1BDX1"/>
<dbReference type="OrthoDB" id="676979at2759"/>
<proteinExistence type="predicted"/>
<dbReference type="InterPro" id="IPR040091">
    <property type="entry name" value="LRRC56"/>
</dbReference>
<sequence length="653" mass="71547">MTCVEQKIGLKRRSIPPPLVLTNVELTSSMASAGGIHITDFGSADVNPQPVQIEETDTLLEDYLSPTKLKSLAGVEDLEEVTFLELNVDSCETSLGNFGTMLPNLKQLKLNNSVIATVRDLGTCLENLRVLWMARCYLCDLDGISSMSSLQELYLAYNNISDVSPCSMLENLCLLDIEGNNIDDMAQVDFLRLCGKLNILTLEGNPVCLAPKPDYNKEVEGEFDYRKAVSKAIPQLTMLDDEPISSLPSSLGSTAMNLSTDWLLVNDAIKEAVASSSDVSDAAGRPTSARPSSASRRRPGSSKGGRPGSSAGNRPGTARRPGTAGGRGSAGTAEDDEEEDDTSALTHGSVICGNPVRALRARRQKHRFQAPVQEAPSIFAAMRFIPEHSYIEEEEDDGRSKEDIFKELRKWKEEHEKKVAVRRKESEPQILKITHEDEDSSGDESLESNNNHNNYHQTYFSQRSNSGEDEDTGIEMTPPSTGSSDHRGRSSPENGDRIPTPPKPPKGKQPLRPKTAGDFRSRRFRRSSSEEAVLSQSLGQVEISQSREISLEDSGHMSPSMLQSSFPSPPPLPTIEERPFSGPVQGNRKFKSGNNPVDKEQNVINKHEPVIRTATQTPPNLAQRFSNSMARPSTAKAALQRGVLSKKASYPRT</sequence>
<feature type="region of interest" description="Disordered" evidence="1">
    <location>
        <begin position="411"/>
        <end position="653"/>
    </location>
</feature>
<dbReference type="Proteomes" id="UP001152320">
    <property type="component" value="Chromosome 19"/>
</dbReference>
<feature type="compositionally biased region" description="Low complexity" evidence="1">
    <location>
        <begin position="274"/>
        <end position="294"/>
    </location>
</feature>
<comment type="caution">
    <text evidence="2">The sequence shown here is derived from an EMBL/GenBank/DDBJ whole genome shotgun (WGS) entry which is preliminary data.</text>
</comment>
<evidence type="ECO:0000256" key="1">
    <source>
        <dbReference type="SAM" id="MobiDB-lite"/>
    </source>
</evidence>
<feature type="compositionally biased region" description="Low complexity" evidence="1">
    <location>
        <begin position="557"/>
        <end position="566"/>
    </location>
</feature>
<organism evidence="2 3">
    <name type="scientific">Holothuria leucospilota</name>
    <name type="common">Black long sea cucumber</name>
    <name type="synonym">Mertensiothuria leucospilota</name>
    <dbReference type="NCBI Taxonomy" id="206669"/>
    <lineage>
        <taxon>Eukaryota</taxon>
        <taxon>Metazoa</taxon>
        <taxon>Echinodermata</taxon>
        <taxon>Eleutherozoa</taxon>
        <taxon>Echinozoa</taxon>
        <taxon>Holothuroidea</taxon>
        <taxon>Aspidochirotacea</taxon>
        <taxon>Aspidochirotida</taxon>
        <taxon>Holothuriidae</taxon>
        <taxon>Holothuria</taxon>
    </lineage>
</organism>
<feature type="compositionally biased region" description="Polar residues" evidence="1">
    <location>
        <begin position="452"/>
        <end position="465"/>
    </location>
</feature>
<feature type="compositionally biased region" description="Basic and acidic residues" evidence="1">
    <location>
        <begin position="597"/>
        <end position="610"/>
    </location>
</feature>